<dbReference type="RefSeq" id="WP_214506076.1">
    <property type="nucleotide sequence ID" value="NZ_JAHEPS010000001.1"/>
</dbReference>
<gene>
    <name evidence="4" type="ORF">KJI95_05240</name>
</gene>
<keyword evidence="5" id="KW-1185">Reference proteome</keyword>
<keyword evidence="2" id="KW-0472">Membrane</keyword>
<sequence>MTRHLDCCSAAGLIAIQRTRVLPVMLSAVLPALLSMVSLIVALAVLLVSTPTRAEVFRCIGADGKVSFQDNICRAGEVEHKVDMTDKRRHPQLKATAPSKSLPPGAGARVSRENLLGLWCAFAQSKDGKNRYQDDDPAMWHFKDYRQLSYSLKSAYNAEQEVFSDYRLDGVKILSQNKLIGDWEVTEFNGSTLTLFNGIGYQYLRKGPCF</sequence>
<dbReference type="InterPro" id="IPR025392">
    <property type="entry name" value="DUF4124"/>
</dbReference>
<dbReference type="Proteomes" id="UP001195903">
    <property type="component" value="Unassembled WGS sequence"/>
</dbReference>
<feature type="domain" description="DUF4124" evidence="3">
    <location>
        <begin position="43"/>
        <end position="83"/>
    </location>
</feature>
<keyword evidence="2" id="KW-1133">Transmembrane helix</keyword>
<evidence type="ECO:0000313" key="4">
    <source>
        <dbReference type="EMBL" id="MBT1443928.1"/>
    </source>
</evidence>
<reference evidence="4 5" key="1">
    <citation type="submission" date="2021-05" db="EMBL/GenBank/DDBJ databases">
        <title>Shewanella sp. JM162201.</title>
        <authorList>
            <person name="Xu S."/>
            <person name="Li A."/>
        </authorList>
    </citation>
    <scope>NUCLEOTIDE SEQUENCE [LARGE SCALE GENOMIC DNA]</scope>
    <source>
        <strain evidence="4 5">JM162201</strain>
    </source>
</reference>
<evidence type="ECO:0000256" key="1">
    <source>
        <dbReference type="SAM" id="MobiDB-lite"/>
    </source>
</evidence>
<accession>A0ABS5V0D3</accession>
<protein>
    <submittedName>
        <fullName evidence="4">DUF4124 domain-containing protein</fullName>
    </submittedName>
</protein>
<dbReference type="Pfam" id="PF13511">
    <property type="entry name" value="DUF4124"/>
    <property type="match status" value="1"/>
</dbReference>
<evidence type="ECO:0000259" key="3">
    <source>
        <dbReference type="Pfam" id="PF13511"/>
    </source>
</evidence>
<organism evidence="4 5">
    <name type="scientific">Shewanella jiangmenensis</name>
    <dbReference type="NCBI Taxonomy" id="2837387"/>
    <lineage>
        <taxon>Bacteria</taxon>
        <taxon>Pseudomonadati</taxon>
        <taxon>Pseudomonadota</taxon>
        <taxon>Gammaproteobacteria</taxon>
        <taxon>Alteromonadales</taxon>
        <taxon>Shewanellaceae</taxon>
        <taxon>Shewanella</taxon>
    </lineage>
</organism>
<evidence type="ECO:0000256" key="2">
    <source>
        <dbReference type="SAM" id="Phobius"/>
    </source>
</evidence>
<feature type="region of interest" description="Disordered" evidence="1">
    <location>
        <begin position="86"/>
        <end position="106"/>
    </location>
</feature>
<feature type="transmembrane region" description="Helical" evidence="2">
    <location>
        <begin position="28"/>
        <end position="48"/>
    </location>
</feature>
<name>A0ABS5V0D3_9GAMM</name>
<dbReference type="EMBL" id="JAHEPS010000001">
    <property type="protein sequence ID" value="MBT1443928.1"/>
    <property type="molecule type" value="Genomic_DNA"/>
</dbReference>
<keyword evidence="2" id="KW-0812">Transmembrane</keyword>
<proteinExistence type="predicted"/>
<comment type="caution">
    <text evidence="4">The sequence shown here is derived from an EMBL/GenBank/DDBJ whole genome shotgun (WGS) entry which is preliminary data.</text>
</comment>
<evidence type="ECO:0000313" key="5">
    <source>
        <dbReference type="Proteomes" id="UP001195903"/>
    </source>
</evidence>